<reference evidence="6 8" key="1">
    <citation type="submission" date="2013-02" db="EMBL/GenBank/DDBJ databases">
        <title>The Genome Sequence of Enterococcus malodoratus ATCC_43197.</title>
        <authorList>
            <consortium name="The Broad Institute Genome Sequencing Platform"/>
            <consortium name="The Broad Institute Genome Sequencing Center for Infectious Disease"/>
            <person name="Earl A.M."/>
            <person name="Gilmore M.S."/>
            <person name="Lebreton F."/>
            <person name="Walker B."/>
            <person name="Young S.K."/>
            <person name="Zeng Q."/>
            <person name="Gargeya S."/>
            <person name="Fitzgerald M."/>
            <person name="Haas B."/>
            <person name="Abouelleil A."/>
            <person name="Alvarado L."/>
            <person name="Arachchi H.M."/>
            <person name="Berlin A.M."/>
            <person name="Chapman S.B."/>
            <person name="Dewar J."/>
            <person name="Goldberg J."/>
            <person name="Griggs A."/>
            <person name="Gujja S."/>
            <person name="Hansen M."/>
            <person name="Howarth C."/>
            <person name="Imamovic A."/>
            <person name="Larimer J."/>
            <person name="McCowan C."/>
            <person name="Murphy C."/>
            <person name="Neiman D."/>
            <person name="Pearson M."/>
            <person name="Priest M."/>
            <person name="Roberts A."/>
            <person name="Saif S."/>
            <person name="Shea T."/>
            <person name="Sisk P."/>
            <person name="Sykes S."/>
            <person name="Wortman J."/>
            <person name="Nusbaum C."/>
            <person name="Birren B."/>
        </authorList>
    </citation>
    <scope>NUCLEOTIDE SEQUENCE [LARGE SCALE GENOMIC DNA]</scope>
    <source>
        <strain evidence="6 8">ATCC 43197</strain>
    </source>
</reference>
<feature type="domain" description="Succinylglutamate desuccinylase/Aspartoacylase catalytic" evidence="5">
    <location>
        <begin position="38"/>
        <end position="222"/>
    </location>
</feature>
<dbReference type="GO" id="GO:0046872">
    <property type="term" value="F:metal ion binding"/>
    <property type="evidence" value="ECO:0007669"/>
    <property type="project" value="UniProtKB-KW"/>
</dbReference>
<keyword evidence="3" id="KW-0378">Hydrolase</keyword>
<dbReference type="InterPro" id="IPR055438">
    <property type="entry name" value="AstE_AspA_cat"/>
</dbReference>
<evidence type="ECO:0000256" key="2">
    <source>
        <dbReference type="ARBA" id="ARBA00022723"/>
    </source>
</evidence>
<evidence type="ECO:0000256" key="3">
    <source>
        <dbReference type="ARBA" id="ARBA00022801"/>
    </source>
</evidence>
<evidence type="ECO:0000259" key="5">
    <source>
        <dbReference type="Pfam" id="PF24827"/>
    </source>
</evidence>
<keyword evidence="9" id="KW-1185">Reference proteome</keyword>
<evidence type="ECO:0000313" key="9">
    <source>
        <dbReference type="Proteomes" id="UP000014148"/>
    </source>
</evidence>
<dbReference type="PANTHER" id="PTHR37326:SF1">
    <property type="entry name" value="BLL3975 PROTEIN"/>
    <property type="match status" value="1"/>
</dbReference>
<evidence type="ECO:0000256" key="1">
    <source>
        <dbReference type="ARBA" id="ARBA00001947"/>
    </source>
</evidence>
<dbReference type="InterPro" id="IPR043795">
    <property type="entry name" value="N-alpha-Ac-DABA-like"/>
</dbReference>
<dbReference type="PATRIC" id="fig|1158601.3.peg.3033"/>
<evidence type="ECO:0000256" key="4">
    <source>
        <dbReference type="ARBA" id="ARBA00022833"/>
    </source>
</evidence>
<keyword evidence="2" id="KW-0479">Metal-binding</keyword>
<dbReference type="Pfam" id="PF24827">
    <property type="entry name" value="AstE_AspA_cat"/>
    <property type="match status" value="1"/>
</dbReference>
<dbReference type="PIRSF" id="PIRSF039012">
    <property type="entry name" value="ASP"/>
    <property type="match status" value="1"/>
</dbReference>
<name>R2RGX6_9ENTE</name>
<evidence type="ECO:0000313" key="8">
    <source>
        <dbReference type="Proteomes" id="UP000013783"/>
    </source>
</evidence>
<proteinExistence type="predicted"/>
<dbReference type="eggNOG" id="COG3608">
    <property type="taxonomic scope" value="Bacteria"/>
</dbReference>
<keyword evidence="4" id="KW-0862">Zinc</keyword>
<dbReference type="GO" id="GO:0016811">
    <property type="term" value="F:hydrolase activity, acting on carbon-nitrogen (but not peptide) bonds, in linear amides"/>
    <property type="evidence" value="ECO:0007669"/>
    <property type="project" value="InterPro"/>
</dbReference>
<dbReference type="GO" id="GO:0016788">
    <property type="term" value="F:hydrolase activity, acting on ester bonds"/>
    <property type="evidence" value="ECO:0007669"/>
    <property type="project" value="InterPro"/>
</dbReference>
<comment type="caution">
    <text evidence="6">The sequence shown here is derived from an EMBL/GenBank/DDBJ whole genome shotgun (WGS) entry which is preliminary data.</text>
</comment>
<dbReference type="STRING" id="71451.RV07_GL001571"/>
<dbReference type="Proteomes" id="UP000014148">
    <property type="component" value="Unassembled WGS sequence"/>
</dbReference>
<dbReference type="SUPFAM" id="SSF53187">
    <property type="entry name" value="Zn-dependent exopeptidases"/>
    <property type="match status" value="1"/>
</dbReference>
<comment type="cofactor">
    <cofactor evidence="1">
        <name>Zn(2+)</name>
        <dbReference type="ChEBI" id="CHEBI:29105"/>
    </cofactor>
</comment>
<organism evidence="6 8">
    <name type="scientific">Enterococcus malodoratus ATCC 43197</name>
    <dbReference type="NCBI Taxonomy" id="1158601"/>
    <lineage>
        <taxon>Bacteria</taxon>
        <taxon>Bacillati</taxon>
        <taxon>Bacillota</taxon>
        <taxon>Bacilli</taxon>
        <taxon>Lactobacillales</taxon>
        <taxon>Enterococcaceae</taxon>
        <taxon>Enterococcus</taxon>
    </lineage>
</organism>
<dbReference type="PANTHER" id="PTHR37326">
    <property type="entry name" value="BLL3975 PROTEIN"/>
    <property type="match status" value="1"/>
</dbReference>
<dbReference type="CDD" id="cd06254">
    <property type="entry name" value="M14_ASTE_ASPA-like"/>
    <property type="match status" value="1"/>
</dbReference>
<dbReference type="Proteomes" id="UP000013783">
    <property type="component" value="Unassembled WGS sequence"/>
</dbReference>
<dbReference type="EMBL" id="AJAK01000020">
    <property type="protein sequence ID" value="EOH75259.1"/>
    <property type="molecule type" value="Genomic_DNA"/>
</dbReference>
<dbReference type="RefSeq" id="WP_010741861.1">
    <property type="nucleotide sequence ID" value="NZ_KB946251.1"/>
</dbReference>
<evidence type="ECO:0000313" key="7">
    <source>
        <dbReference type="EMBL" id="EOT66721.1"/>
    </source>
</evidence>
<dbReference type="EMBL" id="ASWA01000003">
    <property type="protein sequence ID" value="EOT66721.1"/>
    <property type="molecule type" value="Genomic_DNA"/>
</dbReference>
<sequence>MKHLLEQQSSASAKNYYFQVRGTKLELPVSIIKGKESGPTVLITAGIHGSEYPGIEAAKRLIQEIDPDRLVGNLLIFPCINQRAFFERAAFINPADGKNLNRCFPGNPTGTESERLAYALETEIFYLADFYLDFHSGDLSEQLESFVFVPGFGEDSVMQKARQAANYLNLPFGVASQSRTGAYNHASIIGVPSLLIERGGYGERCAKDIAGFVDDAKRIMTHLGMLEHSLLKKKELKLLTQICYFDSTLTGLWTPACKIGNVVKKGQLLGVTEDFFGNILGEYTAEQDGQILYQVTSLPIVSGEVLIAYGY</sequence>
<dbReference type="InterPro" id="IPR053138">
    <property type="entry name" value="N-alpha-Ac-DABA_deacetylase"/>
</dbReference>
<accession>R2RGX6</accession>
<protein>
    <recommendedName>
        <fullName evidence="5">Succinylglutamate desuccinylase/Aspartoacylase catalytic domain-containing protein</fullName>
    </recommendedName>
</protein>
<dbReference type="AlphaFoldDB" id="R2RGX6"/>
<gene>
    <name evidence="7" type="ORF">I585_02242</name>
    <name evidence="6" type="ORF">UAI_03061</name>
</gene>
<reference evidence="7 9" key="2">
    <citation type="submission" date="2013-03" db="EMBL/GenBank/DDBJ databases">
        <title>The Genome Sequence of Enterococcus malodoratus ATCC_43197 (PacBio/Illumina hybrid assembly).</title>
        <authorList>
            <consortium name="The Broad Institute Genomics Platform"/>
            <consortium name="The Broad Institute Genome Sequencing Center for Infectious Disease"/>
            <person name="Earl A."/>
            <person name="Russ C."/>
            <person name="Gilmore M."/>
            <person name="Surin D."/>
            <person name="Walker B."/>
            <person name="Young S."/>
            <person name="Zeng Q."/>
            <person name="Gargeya S."/>
            <person name="Fitzgerald M."/>
            <person name="Haas B."/>
            <person name="Abouelleil A."/>
            <person name="Allen A.W."/>
            <person name="Alvarado L."/>
            <person name="Arachchi H.M."/>
            <person name="Berlin A.M."/>
            <person name="Chapman S.B."/>
            <person name="Gainer-Dewar J."/>
            <person name="Goldberg J."/>
            <person name="Griggs A."/>
            <person name="Gujja S."/>
            <person name="Hansen M."/>
            <person name="Howarth C."/>
            <person name="Imamovic A."/>
            <person name="Ireland A."/>
            <person name="Larimer J."/>
            <person name="McCowan C."/>
            <person name="Murphy C."/>
            <person name="Pearson M."/>
            <person name="Poon T.W."/>
            <person name="Priest M."/>
            <person name="Roberts A."/>
            <person name="Saif S."/>
            <person name="Shea T."/>
            <person name="Sisk P."/>
            <person name="Sykes S."/>
            <person name="Wortman J."/>
            <person name="Nusbaum C."/>
            <person name="Birren B."/>
        </authorList>
    </citation>
    <scope>NUCLEOTIDE SEQUENCE [LARGE SCALE GENOMIC DNA]</scope>
    <source>
        <strain evidence="7 9">ATCC 43197</strain>
    </source>
</reference>
<dbReference type="Gene3D" id="3.40.630.10">
    <property type="entry name" value="Zn peptidases"/>
    <property type="match status" value="1"/>
</dbReference>
<evidence type="ECO:0000313" key="6">
    <source>
        <dbReference type="EMBL" id="EOH75259.1"/>
    </source>
</evidence>